<evidence type="ECO:0008006" key="4">
    <source>
        <dbReference type="Google" id="ProtNLM"/>
    </source>
</evidence>
<reference evidence="2 3" key="1">
    <citation type="journal article" date="2019" name="ISME J.">
        <title>Deianiraea, an extracellular bacterium associated with the ciliate Paramecium, suggests an alternative scenario for the evolution of Rickettsiales.</title>
        <authorList>
            <person name="Castelli M."/>
            <person name="Sabaneyeva E."/>
            <person name="Lanzoni O."/>
            <person name="Lebedeva N."/>
            <person name="Floriano A.M."/>
            <person name="Gaiarsa S."/>
            <person name="Benken K."/>
            <person name="Modeo L."/>
            <person name="Bandi C."/>
            <person name="Potekhin A."/>
            <person name="Sassera D."/>
            <person name="Petroni G."/>
        </authorList>
    </citation>
    <scope>NUCLEOTIDE SEQUENCE [LARGE SCALE GENOMIC DNA]</scope>
    <source>
        <strain evidence="2">CyL4-1</strain>
    </source>
</reference>
<keyword evidence="3" id="KW-1185">Reference proteome</keyword>
<evidence type="ECO:0000313" key="3">
    <source>
        <dbReference type="Proteomes" id="UP000321934"/>
    </source>
</evidence>
<dbReference type="Proteomes" id="UP000321934">
    <property type="component" value="Chromosome"/>
</dbReference>
<sequence>MYFILLILISSCSILTSNPSNTESSDIRSIVDQITLNIPYKENHHRIFANTFYDMTANHSRISSNKHLSVDIDIQFNKMPSGASTSGVIMQYTKQAILSYKLVLNKSSKPINPVSKPINNNQLPAPSNTQTQYTIYQGIVQSSAQYSGSPIDLFAEYTAELNAQDNVARQIAREFYYNLLIAVRLHVARCKSLKPILDAKKLYVFANDKIDDDSDNTKTLDEIDTSDLKKIDYKIYENACNII</sequence>
<dbReference type="RefSeq" id="WP_146820960.1">
    <property type="nucleotide sequence ID" value="NZ_CP029077.1"/>
</dbReference>
<evidence type="ECO:0000313" key="2">
    <source>
        <dbReference type="EMBL" id="QED23685.1"/>
    </source>
</evidence>
<keyword evidence="1" id="KW-0732">Signal</keyword>
<organism evidence="2 3">
    <name type="scientific">Candidatus Deianiraea vastatrix</name>
    <dbReference type="NCBI Taxonomy" id="2163644"/>
    <lineage>
        <taxon>Bacteria</taxon>
        <taxon>Pseudomonadati</taxon>
        <taxon>Pseudomonadota</taxon>
        <taxon>Alphaproteobacteria</taxon>
        <taxon>Rickettsiales</taxon>
        <taxon>Candidatus Deianiraeaceae</taxon>
        <taxon>Candidatus Deianiraea</taxon>
    </lineage>
</organism>
<evidence type="ECO:0000256" key="1">
    <source>
        <dbReference type="SAM" id="SignalP"/>
    </source>
</evidence>
<protein>
    <recommendedName>
        <fullName evidence="4">Lipoprotein</fullName>
    </recommendedName>
</protein>
<proteinExistence type="predicted"/>
<dbReference type="AlphaFoldDB" id="A0A5B8XFI3"/>
<feature type="signal peptide" evidence="1">
    <location>
        <begin position="1"/>
        <end position="22"/>
    </location>
</feature>
<dbReference type="EMBL" id="CP029077">
    <property type="protein sequence ID" value="QED23685.1"/>
    <property type="molecule type" value="Genomic_DNA"/>
</dbReference>
<accession>A0A5B8XFI3</accession>
<gene>
    <name evidence="2" type="ORF">Deia_00898</name>
</gene>
<name>A0A5B8XFI3_9RICK</name>
<feature type="chain" id="PRO_5022856705" description="Lipoprotein" evidence="1">
    <location>
        <begin position="23"/>
        <end position="243"/>
    </location>
</feature>